<dbReference type="PANTHER" id="PTHR17630:SF105">
    <property type="entry name" value="DIENELACTONE HYDROLASE FAMILY PROTEIN (AFU_ORTHOLOGUE AFUA_4G08790)"/>
    <property type="match status" value="1"/>
</dbReference>
<reference evidence="2" key="1">
    <citation type="submission" date="2023-03" db="EMBL/GenBank/DDBJ databases">
        <title>Complete genome of Cladonia borealis.</title>
        <authorList>
            <person name="Park H."/>
        </authorList>
    </citation>
    <scope>NUCLEOTIDE SEQUENCE</scope>
    <source>
        <strain evidence="2">ANT050790</strain>
    </source>
</reference>
<evidence type="ECO:0000313" key="2">
    <source>
        <dbReference type="EMBL" id="KAK0516111.1"/>
    </source>
</evidence>
<evidence type="ECO:0000259" key="1">
    <source>
        <dbReference type="Pfam" id="PF01738"/>
    </source>
</evidence>
<dbReference type="PANTHER" id="PTHR17630">
    <property type="entry name" value="DIENELACTONE HYDROLASE"/>
    <property type="match status" value="1"/>
</dbReference>
<feature type="domain" description="Dienelactone hydrolase" evidence="1">
    <location>
        <begin position="29"/>
        <end position="274"/>
    </location>
</feature>
<name>A0AA39R9T9_9LECA</name>
<dbReference type="Gene3D" id="3.40.50.1820">
    <property type="entry name" value="alpha/beta hydrolase"/>
    <property type="match status" value="1"/>
</dbReference>
<dbReference type="Pfam" id="PF01738">
    <property type="entry name" value="DLH"/>
    <property type="match status" value="1"/>
</dbReference>
<dbReference type="InterPro" id="IPR029058">
    <property type="entry name" value="AB_hydrolase_fold"/>
</dbReference>
<accession>A0AA39R9T9</accession>
<organism evidence="2 3">
    <name type="scientific">Cladonia borealis</name>
    <dbReference type="NCBI Taxonomy" id="184061"/>
    <lineage>
        <taxon>Eukaryota</taxon>
        <taxon>Fungi</taxon>
        <taxon>Dikarya</taxon>
        <taxon>Ascomycota</taxon>
        <taxon>Pezizomycotina</taxon>
        <taxon>Lecanoromycetes</taxon>
        <taxon>OSLEUM clade</taxon>
        <taxon>Lecanoromycetidae</taxon>
        <taxon>Lecanorales</taxon>
        <taxon>Lecanorineae</taxon>
        <taxon>Cladoniaceae</taxon>
        <taxon>Cladonia</taxon>
    </lineage>
</organism>
<dbReference type="AlphaFoldDB" id="A0AA39R9T9"/>
<dbReference type="SUPFAM" id="SSF53474">
    <property type="entry name" value="alpha/beta-Hydrolases"/>
    <property type="match status" value="1"/>
</dbReference>
<dbReference type="InterPro" id="IPR002925">
    <property type="entry name" value="Dienelactn_hydro"/>
</dbReference>
<dbReference type="GO" id="GO:0016787">
    <property type="term" value="F:hydrolase activity"/>
    <property type="evidence" value="ECO:0007669"/>
    <property type="project" value="InterPro"/>
</dbReference>
<comment type="caution">
    <text evidence="2">The sequence shown here is derived from an EMBL/GenBank/DDBJ whole genome shotgun (WGS) entry which is preliminary data.</text>
</comment>
<dbReference type="EMBL" id="JAFEKC020000003">
    <property type="protein sequence ID" value="KAK0516111.1"/>
    <property type="molecule type" value="Genomic_DNA"/>
</dbReference>
<proteinExistence type="predicted"/>
<sequence>MACKDCVSGTLHEGTPVGREETVHGRITYVTEPPNGAAAKGIVVIIPDAFGWKLVNSRILADNYAERCQVTVYMPDFMDGYVLDASLMDTFHTITDSQTPIYYKIFPGFRVISHMVPFLYYQRQSITEPRVFDFFTNLRESTTLPIGAAGFCWGGKFVVLLCADSEKTSSGKSLIDAGYTAHPSNLVMPTDIDNVKLPLCISNGTLDIQLKPAGMETIKGIFKEKEKEFGTGKFEMNVIEGARHGFAVRGNPGDEEEKKRGQLAEDQAVDFFKRWVVQRKA</sequence>
<evidence type="ECO:0000313" key="3">
    <source>
        <dbReference type="Proteomes" id="UP001166286"/>
    </source>
</evidence>
<keyword evidence="3" id="KW-1185">Reference proteome</keyword>
<gene>
    <name evidence="2" type="ORF">JMJ35_002145</name>
</gene>
<dbReference type="Proteomes" id="UP001166286">
    <property type="component" value="Unassembled WGS sequence"/>
</dbReference>
<protein>
    <recommendedName>
        <fullName evidence="1">Dienelactone hydrolase domain-containing protein</fullName>
    </recommendedName>
</protein>